<feature type="compositionally biased region" description="Polar residues" evidence="2">
    <location>
        <begin position="139"/>
        <end position="150"/>
    </location>
</feature>
<feature type="compositionally biased region" description="Gly residues" evidence="2">
    <location>
        <begin position="1005"/>
        <end position="1023"/>
    </location>
</feature>
<feature type="compositionally biased region" description="Pro residues" evidence="2">
    <location>
        <begin position="312"/>
        <end position="322"/>
    </location>
</feature>
<comment type="caution">
    <text evidence="4">The sequence shown here is derived from an EMBL/GenBank/DDBJ whole genome shotgun (WGS) entry which is preliminary data.</text>
</comment>
<feature type="region of interest" description="Disordered" evidence="2">
    <location>
        <begin position="623"/>
        <end position="738"/>
    </location>
</feature>
<feature type="compositionally biased region" description="Polar residues" evidence="2">
    <location>
        <begin position="157"/>
        <end position="186"/>
    </location>
</feature>
<feature type="domain" description="RRM" evidence="3">
    <location>
        <begin position="561"/>
        <end position="632"/>
    </location>
</feature>
<feature type="compositionally biased region" description="Low complexity" evidence="2">
    <location>
        <begin position="76"/>
        <end position="91"/>
    </location>
</feature>
<feature type="compositionally biased region" description="Polar residues" evidence="2">
    <location>
        <begin position="468"/>
        <end position="493"/>
    </location>
</feature>
<feature type="compositionally biased region" description="Low complexity" evidence="2">
    <location>
        <begin position="964"/>
        <end position="995"/>
    </location>
</feature>
<feature type="compositionally biased region" description="Pro residues" evidence="2">
    <location>
        <begin position="869"/>
        <end position="880"/>
    </location>
</feature>
<feature type="compositionally biased region" description="Pro residues" evidence="2">
    <location>
        <begin position="904"/>
        <end position="933"/>
    </location>
</feature>
<organism evidence="4 5">
    <name type="scientific">Hortaea werneckii</name>
    <name type="common">Black yeast</name>
    <name type="synonym">Cladosporium werneckii</name>
    <dbReference type="NCBI Taxonomy" id="91943"/>
    <lineage>
        <taxon>Eukaryota</taxon>
        <taxon>Fungi</taxon>
        <taxon>Dikarya</taxon>
        <taxon>Ascomycota</taxon>
        <taxon>Pezizomycotina</taxon>
        <taxon>Dothideomycetes</taxon>
        <taxon>Dothideomycetidae</taxon>
        <taxon>Mycosphaerellales</taxon>
        <taxon>Teratosphaeriaceae</taxon>
        <taxon>Hortaea</taxon>
    </lineage>
</organism>
<feature type="compositionally biased region" description="Basic and acidic residues" evidence="2">
    <location>
        <begin position="64"/>
        <end position="75"/>
    </location>
</feature>
<feature type="compositionally biased region" description="Low complexity" evidence="2">
    <location>
        <begin position="455"/>
        <end position="467"/>
    </location>
</feature>
<dbReference type="InterPro" id="IPR052600">
    <property type="entry name" value="Nuc_rcpt_coact/corep"/>
</dbReference>
<evidence type="ECO:0000256" key="2">
    <source>
        <dbReference type="SAM" id="MobiDB-lite"/>
    </source>
</evidence>
<feature type="compositionally biased region" description="Low complexity" evidence="2">
    <location>
        <begin position="300"/>
        <end position="311"/>
    </location>
</feature>
<dbReference type="Gene3D" id="3.30.70.330">
    <property type="match status" value="1"/>
</dbReference>
<dbReference type="Proteomes" id="UP000281468">
    <property type="component" value="Unassembled WGS sequence"/>
</dbReference>
<dbReference type="Pfam" id="PF00076">
    <property type="entry name" value="RRM_1"/>
    <property type="match status" value="1"/>
</dbReference>
<keyword evidence="1" id="KW-0694">RNA-binding</keyword>
<dbReference type="InterPro" id="IPR035979">
    <property type="entry name" value="RBD_domain_sf"/>
</dbReference>
<evidence type="ECO:0000259" key="3">
    <source>
        <dbReference type="PROSITE" id="PS50102"/>
    </source>
</evidence>
<feature type="compositionally biased region" description="Low complexity" evidence="2">
    <location>
        <begin position="494"/>
        <end position="505"/>
    </location>
</feature>
<feature type="compositionally biased region" description="Polar residues" evidence="2">
    <location>
        <begin position="936"/>
        <end position="963"/>
    </location>
</feature>
<feature type="compositionally biased region" description="Polar residues" evidence="2">
    <location>
        <begin position="279"/>
        <end position="290"/>
    </location>
</feature>
<dbReference type="VEuPathDB" id="FungiDB:BTJ68_07422"/>
<evidence type="ECO:0000256" key="1">
    <source>
        <dbReference type="PROSITE-ProRule" id="PRU00176"/>
    </source>
</evidence>
<feature type="compositionally biased region" description="Polar residues" evidence="2">
    <location>
        <begin position="413"/>
        <end position="422"/>
    </location>
</feature>
<feature type="region of interest" description="Disordered" evidence="2">
    <location>
        <begin position="1"/>
        <end position="506"/>
    </location>
</feature>
<dbReference type="InterPro" id="IPR012677">
    <property type="entry name" value="Nucleotide-bd_a/b_plait_sf"/>
</dbReference>
<dbReference type="SUPFAM" id="SSF54928">
    <property type="entry name" value="RNA-binding domain, RBD"/>
    <property type="match status" value="1"/>
</dbReference>
<dbReference type="SMART" id="SM00360">
    <property type="entry name" value="RRM"/>
    <property type="match status" value="1"/>
</dbReference>
<feature type="compositionally biased region" description="Low complexity" evidence="2">
    <location>
        <begin position="119"/>
        <end position="130"/>
    </location>
</feature>
<feature type="compositionally biased region" description="Basic and acidic residues" evidence="2">
    <location>
        <begin position="700"/>
        <end position="711"/>
    </location>
</feature>
<dbReference type="EMBL" id="QWIQ01000453">
    <property type="protein sequence ID" value="RMY86468.1"/>
    <property type="molecule type" value="Genomic_DNA"/>
</dbReference>
<dbReference type="PROSITE" id="PS50102">
    <property type="entry name" value="RRM"/>
    <property type="match status" value="1"/>
</dbReference>
<feature type="compositionally biased region" description="Basic and acidic residues" evidence="2">
    <location>
        <begin position="46"/>
        <end position="57"/>
    </location>
</feature>
<gene>
    <name evidence="4" type="ORF">D0862_10920</name>
</gene>
<feature type="compositionally biased region" description="Low complexity" evidence="2">
    <location>
        <begin position="423"/>
        <end position="448"/>
    </location>
</feature>
<dbReference type="PANTHER" id="PTHR23295">
    <property type="entry name" value="NUCLEAR RECEPTOR COACTIVATOR 5-RELATED"/>
    <property type="match status" value="1"/>
</dbReference>
<proteinExistence type="predicted"/>
<dbReference type="GO" id="GO:0003723">
    <property type="term" value="F:RNA binding"/>
    <property type="evidence" value="ECO:0007669"/>
    <property type="project" value="UniProtKB-UniRule"/>
</dbReference>
<evidence type="ECO:0000313" key="5">
    <source>
        <dbReference type="Proteomes" id="UP000281468"/>
    </source>
</evidence>
<protein>
    <recommendedName>
        <fullName evidence="3">RRM domain-containing protein</fullName>
    </recommendedName>
</protein>
<name>A0A3M7FC51_HORWE</name>
<evidence type="ECO:0000313" key="4">
    <source>
        <dbReference type="EMBL" id="RMY86468.1"/>
    </source>
</evidence>
<feature type="compositionally biased region" description="Low complexity" evidence="2">
    <location>
        <begin position="263"/>
        <end position="277"/>
    </location>
</feature>
<dbReference type="PANTHER" id="PTHR23295:SF6">
    <property type="entry name" value="NEOSIN, ISOFORM A"/>
    <property type="match status" value="1"/>
</dbReference>
<dbReference type="CDD" id="cd12342">
    <property type="entry name" value="RRM_Nab3p"/>
    <property type="match status" value="1"/>
</dbReference>
<feature type="compositionally biased region" description="Polar residues" evidence="2">
    <location>
        <begin position="365"/>
        <end position="393"/>
    </location>
</feature>
<feature type="region of interest" description="Disordered" evidence="2">
    <location>
        <begin position="861"/>
        <end position="1025"/>
    </location>
</feature>
<sequence length="1039" mass="112577">MNSNRPSEPPEEPYNRSEPATLSPASPKPIHFPAPTTIPLLELQMDVDHNQVEKHMADPAMHNTEVRPDFWRDPNEQQQEPEQQQQQQQQQQEKEPQHGEEEQQAQAQSTITNTDDQMAATAQEGATGQTKNEEGAATYTDSNMQDTNMNIHHHDNSNFTSTSQPQQVSNQASYQDSNSNTTTSHLEAQASLEPDAASDQLPIPPNTYVSNPAAPEPSSENGVVPDTLATATDQVKTEQRPSGAPAGNGGVDVDSLLATLQGPPADATATVAATAPTNGVGQSTPSQAQEQPPPPGVEGASAASSSLNAPPNGLPARPPPQEQPLINPNYVHSQHIRDYHPHAVHSAYQPQQQQQPQQQGGGDRANSQGNAAPTASQDFAPTVYPSDSTTFGQSAVGGNFTSPGNGIPAITETAYSTNASAGSPTTSQQQQQQQPPQQPQQIYQQSTSGDTGFGQQQPQQQHHQQQQAISTSATPDSNNLAVALQQQTQTPYTSAQSYSASLSASNTPIESRREWKLAAGQIPSPEDRPWNAEVQKKYDAFIEAERGYVSEGRWEQFPTGSRLFVGNLSSEKVTKRDIFHVFHPYGELAQISIKQAYGFVQFLRAEDCARALNGEQGVKIREKRVHLEVSKPQKNKIPSGQQQQRHPRRSRSPDFGRAKPPSNVDRYTSERGGRSHVGYGRQGSGGFRSPSPPRYGGRGYSDRGYRDRSPDYARGGRYRSPSPRRSEDDDLPLPRRQPRDVPDVQIIVLDALNRDFISWVERAFSTRGIRVDVLLLSPRLDEQAVIKRQIVEGVTAVSRLTRTNQDTGKIGLRIFDRRGGQNNVKFEDYDHLDPQICVELVLRAKNSYALAPPSTPSYSSYAGNAQYGLPPPPQPPPSLPPQFAGFPGQQPLPPPSVQAYGHPSQPPPGYPPQPAYVPAPPPSQPQQPPPAMPPSNLQSLISSLDPSGLQNLLSAMNNPSGSTNPQQQQQQAALAALQQNPAIVGMLQHQQQQQPTPQPPSQMRGGSGSAGPRPDGGAGGVGGNVNMQDILARLGTYGR</sequence>
<dbReference type="InterPro" id="IPR000504">
    <property type="entry name" value="RRM_dom"/>
</dbReference>
<accession>A0A3M7FC51</accession>
<feature type="compositionally biased region" description="Basic and acidic residues" evidence="2">
    <location>
        <begin position="92"/>
        <end position="101"/>
    </location>
</feature>
<dbReference type="AlphaFoldDB" id="A0A3M7FC51"/>
<dbReference type="InterPro" id="IPR034167">
    <property type="entry name" value="Nab3_RRM"/>
</dbReference>
<reference evidence="4 5" key="1">
    <citation type="journal article" date="2018" name="BMC Genomics">
        <title>Genomic evidence for intraspecific hybridization in a clonal and extremely halotolerant yeast.</title>
        <authorList>
            <person name="Gostincar C."/>
            <person name="Stajich J.E."/>
            <person name="Zupancic J."/>
            <person name="Zalar P."/>
            <person name="Gunde-Cimerman N."/>
        </authorList>
    </citation>
    <scope>NUCLEOTIDE SEQUENCE [LARGE SCALE GENOMIC DNA]</scope>
    <source>
        <strain evidence="4 5">EXF-171</strain>
    </source>
</reference>
<feature type="compositionally biased region" description="Low complexity" evidence="2">
    <location>
        <begin position="349"/>
        <end position="358"/>
    </location>
</feature>